<sequence>KVKMTTFIQSLDYDLWDIIIFVLELPKQTRSNEKEKEMIKLNAKAKHIIFCALSSNEFHRISTCNWEKEIWDRLEDFYGANSCLMGLEESENESDEEDASKGGNEVSYDEFIEIVEKYTSIISSLKKKISCLIVENNELKIPNSSMLIDEDKSKDIKIHLLEKNNNCLRIEVDDLKKNNFSLSKENKSLRN</sequence>
<comment type="caution">
    <text evidence="1">The sequence shown here is derived from an EMBL/GenBank/DDBJ whole genome shotgun (WGS) entry which is preliminary data.</text>
</comment>
<dbReference type="PANTHER" id="PTHR34676:SF8">
    <property type="entry name" value="TRANSMEMBRANE PROTEIN"/>
    <property type="match status" value="1"/>
</dbReference>
<keyword evidence="2" id="KW-1185">Reference proteome</keyword>
<evidence type="ECO:0008006" key="3">
    <source>
        <dbReference type="Google" id="ProtNLM"/>
    </source>
</evidence>
<gene>
    <name evidence="1" type="ORF">CFOL_v3_08477</name>
</gene>
<dbReference type="Proteomes" id="UP000187406">
    <property type="component" value="Unassembled WGS sequence"/>
</dbReference>
<dbReference type="InParanoid" id="A0A1Q3BAX9"/>
<reference evidence="2" key="1">
    <citation type="submission" date="2016-04" db="EMBL/GenBank/DDBJ databases">
        <title>Cephalotus genome sequencing.</title>
        <authorList>
            <person name="Fukushima K."/>
            <person name="Hasebe M."/>
            <person name="Fang X."/>
        </authorList>
    </citation>
    <scope>NUCLEOTIDE SEQUENCE [LARGE SCALE GENOMIC DNA]</scope>
    <source>
        <strain evidence="2">cv. St1</strain>
    </source>
</reference>
<organism evidence="1 2">
    <name type="scientific">Cephalotus follicularis</name>
    <name type="common">Albany pitcher plant</name>
    <dbReference type="NCBI Taxonomy" id="3775"/>
    <lineage>
        <taxon>Eukaryota</taxon>
        <taxon>Viridiplantae</taxon>
        <taxon>Streptophyta</taxon>
        <taxon>Embryophyta</taxon>
        <taxon>Tracheophyta</taxon>
        <taxon>Spermatophyta</taxon>
        <taxon>Magnoliopsida</taxon>
        <taxon>eudicotyledons</taxon>
        <taxon>Gunneridae</taxon>
        <taxon>Pentapetalae</taxon>
        <taxon>rosids</taxon>
        <taxon>fabids</taxon>
        <taxon>Oxalidales</taxon>
        <taxon>Cephalotaceae</taxon>
        <taxon>Cephalotus</taxon>
    </lineage>
</organism>
<dbReference type="EMBL" id="BDDD01000377">
    <property type="protein sequence ID" value="GAV64962.1"/>
    <property type="molecule type" value="Genomic_DNA"/>
</dbReference>
<accession>A0A1Q3BAX9</accession>
<dbReference type="Pfam" id="PF14223">
    <property type="entry name" value="Retrotran_gag_2"/>
    <property type="match status" value="1"/>
</dbReference>
<dbReference type="AlphaFoldDB" id="A0A1Q3BAX9"/>
<evidence type="ECO:0000313" key="2">
    <source>
        <dbReference type="Proteomes" id="UP000187406"/>
    </source>
</evidence>
<protein>
    <recommendedName>
        <fullName evidence="3">UBN2 domain-containing protein</fullName>
    </recommendedName>
</protein>
<name>A0A1Q3BAX9_CEPFO</name>
<proteinExistence type="predicted"/>
<feature type="non-terminal residue" evidence="1">
    <location>
        <position position="1"/>
    </location>
</feature>
<evidence type="ECO:0000313" key="1">
    <source>
        <dbReference type="EMBL" id="GAV64962.1"/>
    </source>
</evidence>
<dbReference type="PANTHER" id="PTHR34676">
    <property type="entry name" value="DUF4219 DOMAIN-CONTAINING PROTEIN-RELATED"/>
    <property type="match status" value="1"/>
</dbReference>